<evidence type="ECO:0000313" key="2">
    <source>
        <dbReference type="EMBL" id="MPM58117.1"/>
    </source>
</evidence>
<evidence type="ECO:0000256" key="1">
    <source>
        <dbReference type="SAM" id="MobiDB-lite"/>
    </source>
</evidence>
<gene>
    <name evidence="2" type="ORF">SDC9_104946</name>
</gene>
<sequence>MRRAGRPGRAPARPRSAALALAEEAEPAPAVGDLGVLEVQQGPLEADVRILEVTWVRPGPQRREALEVDEDLLGELPAVADELLVGGFGPRGAGGGRGGGHGSTV</sequence>
<comment type="caution">
    <text evidence="2">The sequence shown here is derived from an EMBL/GenBank/DDBJ whole genome shotgun (WGS) entry which is preliminary data.</text>
</comment>
<dbReference type="AlphaFoldDB" id="A0A645AY73"/>
<accession>A0A645AY73</accession>
<reference evidence="2" key="1">
    <citation type="submission" date="2019-08" db="EMBL/GenBank/DDBJ databases">
        <authorList>
            <person name="Kucharzyk K."/>
            <person name="Murdoch R.W."/>
            <person name="Higgins S."/>
            <person name="Loffler F."/>
        </authorList>
    </citation>
    <scope>NUCLEOTIDE SEQUENCE</scope>
</reference>
<dbReference type="EMBL" id="VSSQ01016603">
    <property type="protein sequence ID" value="MPM58117.1"/>
    <property type="molecule type" value="Genomic_DNA"/>
</dbReference>
<organism evidence="2">
    <name type="scientific">bioreactor metagenome</name>
    <dbReference type="NCBI Taxonomy" id="1076179"/>
    <lineage>
        <taxon>unclassified sequences</taxon>
        <taxon>metagenomes</taxon>
        <taxon>ecological metagenomes</taxon>
    </lineage>
</organism>
<name>A0A645AY73_9ZZZZ</name>
<protein>
    <submittedName>
        <fullName evidence="2">Uncharacterized protein</fullName>
    </submittedName>
</protein>
<feature type="compositionally biased region" description="Low complexity" evidence="1">
    <location>
        <begin position="7"/>
        <end position="24"/>
    </location>
</feature>
<feature type="region of interest" description="Disordered" evidence="1">
    <location>
        <begin position="1"/>
        <end position="24"/>
    </location>
</feature>
<proteinExistence type="predicted"/>